<organism evidence="4 5">
    <name type="scientific">Neolecta irregularis (strain DAH-3)</name>
    <dbReference type="NCBI Taxonomy" id="1198029"/>
    <lineage>
        <taxon>Eukaryota</taxon>
        <taxon>Fungi</taxon>
        <taxon>Dikarya</taxon>
        <taxon>Ascomycota</taxon>
        <taxon>Taphrinomycotina</taxon>
        <taxon>Neolectales</taxon>
        <taxon>Neolectaceae</taxon>
        <taxon>Neolecta</taxon>
    </lineage>
</organism>
<gene>
    <name evidence="4" type="ORF">NEOLI_005403</name>
</gene>
<dbReference type="GO" id="GO:0003677">
    <property type="term" value="F:DNA binding"/>
    <property type="evidence" value="ECO:0007669"/>
    <property type="project" value="InterPro"/>
</dbReference>
<evidence type="ECO:0000256" key="3">
    <source>
        <dbReference type="ARBA" id="ARBA00023242"/>
    </source>
</evidence>
<dbReference type="GO" id="GO:0006310">
    <property type="term" value="P:DNA recombination"/>
    <property type="evidence" value="ECO:0007669"/>
    <property type="project" value="InterPro"/>
</dbReference>
<dbReference type="SUPFAM" id="SSF50249">
    <property type="entry name" value="Nucleic acid-binding proteins"/>
    <property type="match status" value="1"/>
</dbReference>
<dbReference type="GO" id="GO:0031981">
    <property type="term" value="C:nuclear lumen"/>
    <property type="evidence" value="ECO:0007669"/>
    <property type="project" value="UniProtKB-ARBA"/>
</dbReference>
<proteinExistence type="inferred from homology"/>
<keyword evidence="5" id="KW-1185">Reference proteome</keyword>
<name>A0A1U7LM75_NEOID</name>
<dbReference type="OMA" id="ISYHEAA"/>
<comment type="similarity">
    <text evidence="2">Belongs to the replication factor A protein 3 family.</text>
</comment>
<evidence type="ECO:0000256" key="2">
    <source>
        <dbReference type="ARBA" id="ARBA00009761"/>
    </source>
</evidence>
<feature type="non-terminal residue" evidence="4">
    <location>
        <position position="94"/>
    </location>
</feature>
<dbReference type="STRING" id="1198029.A0A1U7LM75"/>
<protein>
    <submittedName>
        <fullName evidence="4">Replication factor A protein 3</fullName>
    </submittedName>
</protein>
<dbReference type="GO" id="GO:0006281">
    <property type="term" value="P:DNA repair"/>
    <property type="evidence" value="ECO:0007669"/>
    <property type="project" value="InterPro"/>
</dbReference>
<dbReference type="AlphaFoldDB" id="A0A1U7LM75"/>
<evidence type="ECO:0000313" key="4">
    <source>
        <dbReference type="EMBL" id="OLL23747.1"/>
    </source>
</evidence>
<dbReference type="GO" id="GO:0006260">
    <property type="term" value="P:DNA replication"/>
    <property type="evidence" value="ECO:0007669"/>
    <property type="project" value="InterPro"/>
</dbReference>
<keyword evidence="3" id="KW-0539">Nucleus</keyword>
<comment type="caution">
    <text evidence="4">The sequence shown here is derived from an EMBL/GenBank/DDBJ whole genome shotgun (WGS) entry which is preliminary data.</text>
</comment>
<sequence>MDKPTPRINAPRLEKNIGLSVRLVGKVKKLQHDTAIIDSLGDVTIRLTRVIPTSTQLTTKDSNFDIGKFYEIIGKVNADLSISIYASTDFGSNI</sequence>
<dbReference type="Gene3D" id="2.40.50.140">
    <property type="entry name" value="Nucleic acid-binding proteins"/>
    <property type="match status" value="1"/>
</dbReference>
<dbReference type="InterPro" id="IPR012340">
    <property type="entry name" value="NA-bd_OB-fold"/>
</dbReference>
<evidence type="ECO:0000313" key="5">
    <source>
        <dbReference type="Proteomes" id="UP000186594"/>
    </source>
</evidence>
<reference evidence="4 5" key="1">
    <citation type="submission" date="2016-04" db="EMBL/GenBank/DDBJ databases">
        <title>Evolutionary innovation and constraint leading to complex multicellularity in the Ascomycota.</title>
        <authorList>
            <person name="Cisse O."/>
            <person name="Nguyen A."/>
            <person name="Hewitt D.A."/>
            <person name="Jedd G."/>
            <person name="Stajich J.E."/>
        </authorList>
    </citation>
    <scope>NUCLEOTIDE SEQUENCE [LARGE SCALE GENOMIC DNA]</scope>
    <source>
        <strain evidence="4 5">DAH-3</strain>
    </source>
</reference>
<dbReference type="InterPro" id="IPR013970">
    <property type="entry name" value="Rfa2"/>
</dbReference>
<accession>A0A1U7LM75</accession>
<evidence type="ECO:0000256" key="1">
    <source>
        <dbReference type="ARBA" id="ARBA00004123"/>
    </source>
</evidence>
<dbReference type="Proteomes" id="UP000186594">
    <property type="component" value="Unassembled WGS sequence"/>
</dbReference>
<dbReference type="Pfam" id="PF08661">
    <property type="entry name" value="Rep_fac-A_3"/>
    <property type="match status" value="1"/>
</dbReference>
<dbReference type="EMBL" id="LXFE01001298">
    <property type="protein sequence ID" value="OLL23747.1"/>
    <property type="molecule type" value="Genomic_DNA"/>
</dbReference>
<dbReference type="OrthoDB" id="188186at2759"/>
<comment type="subcellular location">
    <subcellularLocation>
        <location evidence="1">Nucleus</location>
    </subcellularLocation>
</comment>